<organism evidence="2 3">
    <name type="scientific">Thorsellia anophelis DSM 18579</name>
    <dbReference type="NCBI Taxonomy" id="1123402"/>
    <lineage>
        <taxon>Bacteria</taxon>
        <taxon>Pseudomonadati</taxon>
        <taxon>Pseudomonadota</taxon>
        <taxon>Gammaproteobacteria</taxon>
        <taxon>Enterobacterales</taxon>
        <taxon>Thorselliaceae</taxon>
        <taxon>Thorsellia</taxon>
    </lineage>
</organism>
<dbReference type="STRING" id="1123402.SAMN02583745_00803"/>
<comment type="similarity">
    <text evidence="1">Belongs to the UPF0149 family.</text>
</comment>
<name>A0A1I0A5Y6_9GAMM</name>
<dbReference type="RefSeq" id="WP_093318007.1">
    <property type="nucleotide sequence ID" value="NZ_FOHV01000005.1"/>
</dbReference>
<dbReference type="EMBL" id="FOHV01000005">
    <property type="protein sequence ID" value="SES89585.1"/>
    <property type="molecule type" value="Genomic_DNA"/>
</dbReference>
<dbReference type="Gene3D" id="1.20.120.740">
    <property type="entry name" value="YgfB uncharacterised protein family UPF0149, PF03695"/>
    <property type="match status" value="1"/>
</dbReference>
<dbReference type="InterPro" id="IPR011978">
    <property type="entry name" value="YgfB-like"/>
</dbReference>
<dbReference type="SUPFAM" id="SSF101327">
    <property type="entry name" value="YgfB-like"/>
    <property type="match status" value="1"/>
</dbReference>
<gene>
    <name evidence="2" type="ORF">SAMN02583745_00803</name>
</gene>
<dbReference type="OrthoDB" id="9783391at2"/>
<dbReference type="GO" id="GO:0005829">
    <property type="term" value="C:cytosol"/>
    <property type="evidence" value="ECO:0007669"/>
    <property type="project" value="TreeGrafter"/>
</dbReference>
<dbReference type="PANTHER" id="PTHR37528">
    <property type="entry name" value="UPF0149 PROTEIN YGFB"/>
    <property type="match status" value="1"/>
</dbReference>
<accession>A0A1I0A5Y6</accession>
<sequence>MSSTSSIFNYELIDSLLRTHQIALTPSEIHGLMTGLLVGESNSVTRMTLMYELTNDGLAFENELQVTLEKLFSHSLSELSAGEFAFELLIESENEIFDKIDGLSEWVNHFLLGLGVTQPNINKLEGEGAEVFADLREIAQLGYDGSEDANTLEHAYEDIYGYIKMSVILFFDLFKHTPNLSQSPLGSKGHTIH</sequence>
<dbReference type="Pfam" id="PF03695">
    <property type="entry name" value="UPF0149"/>
    <property type="match status" value="1"/>
</dbReference>
<dbReference type="InterPro" id="IPR036255">
    <property type="entry name" value="YgfB-like_sf"/>
</dbReference>
<evidence type="ECO:0000313" key="2">
    <source>
        <dbReference type="EMBL" id="SES89585.1"/>
    </source>
</evidence>
<evidence type="ECO:0000256" key="1">
    <source>
        <dbReference type="ARBA" id="ARBA00038308"/>
    </source>
</evidence>
<keyword evidence="3" id="KW-1185">Reference proteome</keyword>
<protein>
    <submittedName>
        <fullName evidence="2">Uncharacterized protein</fullName>
    </submittedName>
</protein>
<dbReference type="AlphaFoldDB" id="A0A1I0A5Y6"/>
<dbReference type="Proteomes" id="UP000242642">
    <property type="component" value="Unassembled WGS sequence"/>
</dbReference>
<dbReference type="NCBIfam" id="NF002477">
    <property type="entry name" value="PRK01736.1"/>
    <property type="match status" value="1"/>
</dbReference>
<reference evidence="3" key="1">
    <citation type="submission" date="2016-10" db="EMBL/GenBank/DDBJ databases">
        <authorList>
            <person name="Varghese N."/>
            <person name="Submissions S."/>
        </authorList>
    </citation>
    <scope>NUCLEOTIDE SEQUENCE [LARGE SCALE GENOMIC DNA]</scope>
    <source>
        <strain evidence="3">DSM 18579</strain>
    </source>
</reference>
<proteinExistence type="inferred from homology"/>
<dbReference type="PANTHER" id="PTHR37528:SF1">
    <property type="entry name" value="UPF0149 PROTEIN YGFB"/>
    <property type="match status" value="1"/>
</dbReference>
<evidence type="ECO:0000313" key="3">
    <source>
        <dbReference type="Proteomes" id="UP000242642"/>
    </source>
</evidence>